<proteinExistence type="predicted"/>
<reference evidence="4" key="2">
    <citation type="submission" date="2012-11" db="EMBL/GenBank/DDBJ databases">
        <authorList>
            <person name="Kuo A."/>
            <person name="Curtis B.A."/>
            <person name="Tanifuji G."/>
            <person name="Burki F."/>
            <person name="Gruber A."/>
            <person name="Irimia M."/>
            <person name="Maruyama S."/>
            <person name="Arias M.C."/>
            <person name="Ball S.G."/>
            <person name="Gile G.H."/>
            <person name="Hirakawa Y."/>
            <person name="Hopkins J.F."/>
            <person name="Rensing S.A."/>
            <person name="Schmutz J."/>
            <person name="Symeonidi A."/>
            <person name="Elias M."/>
            <person name="Eveleigh R.J."/>
            <person name="Herman E.K."/>
            <person name="Klute M.J."/>
            <person name="Nakayama T."/>
            <person name="Obornik M."/>
            <person name="Reyes-Prieto A."/>
            <person name="Armbrust E.V."/>
            <person name="Aves S.J."/>
            <person name="Beiko R.G."/>
            <person name="Coutinho P."/>
            <person name="Dacks J.B."/>
            <person name="Durnford D.G."/>
            <person name="Fast N.M."/>
            <person name="Green B.R."/>
            <person name="Grisdale C."/>
            <person name="Hempe F."/>
            <person name="Henrissat B."/>
            <person name="Hoppner M.P."/>
            <person name="Ishida K.-I."/>
            <person name="Kim E."/>
            <person name="Koreny L."/>
            <person name="Kroth P.G."/>
            <person name="Liu Y."/>
            <person name="Malik S.-B."/>
            <person name="Maier U.G."/>
            <person name="McRose D."/>
            <person name="Mock T."/>
            <person name="Neilson J.A."/>
            <person name="Onodera N.T."/>
            <person name="Poole A.M."/>
            <person name="Pritham E.J."/>
            <person name="Richards T.A."/>
            <person name="Rocap G."/>
            <person name="Roy S.W."/>
            <person name="Sarai C."/>
            <person name="Schaack S."/>
            <person name="Shirato S."/>
            <person name="Slamovits C.H."/>
            <person name="Spencer D.F."/>
            <person name="Suzuki S."/>
            <person name="Worden A.Z."/>
            <person name="Zauner S."/>
            <person name="Barry K."/>
            <person name="Bell C."/>
            <person name="Bharti A.K."/>
            <person name="Crow J.A."/>
            <person name="Grimwood J."/>
            <person name="Kramer R."/>
            <person name="Lindquist E."/>
            <person name="Lucas S."/>
            <person name="Salamov A."/>
            <person name="McFadden G.I."/>
            <person name="Lane C.E."/>
            <person name="Keeling P.J."/>
            <person name="Gray M.W."/>
            <person name="Grigoriev I.V."/>
            <person name="Archibald J.M."/>
        </authorList>
    </citation>
    <scope>NUCLEOTIDE SEQUENCE</scope>
    <source>
        <strain evidence="4">CCMP2712</strain>
    </source>
</reference>
<sequence>MPNMIGKSLLTAFTLCVMSALQQQMVHALSMLKAPTSPGFHNTLTSSRLIFPCQPRSKCTNLRLDTGGERLNARLGKVYDAGLEYETELMAARISDSHIRAFARDGIVPLRKVIGKEWIDLMKEGTRNGRAEDCVESLSLFAKKGPLRSVSCRLLNSAKSLLVSSWLYSDFECDRDFQRPEIGTEEVIKTTVAFFVPLDSVSEDESIKVLRGSHLWSEDSFPKGHQISADVSQQLSIGADLEPGDCVAFHGRSVMNKHVREGSGGVLVAYAADTADSSCNLEEVWEDKLYGMRGETPTTVVQWSKGIAPPNKDWYT</sequence>
<dbReference type="HOGENOM" id="CLU_881243_0_0_1"/>
<dbReference type="KEGG" id="gtt:GUITHDRAFT_154977"/>
<reference evidence="3" key="3">
    <citation type="submission" date="2016-03" db="UniProtKB">
        <authorList>
            <consortium name="EnsemblProtists"/>
        </authorList>
    </citation>
    <scope>IDENTIFICATION</scope>
</reference>
<dbReference type="EMBL" id="JH993060">
    <property type="protein sequence ID" value="EKX37337.1"/>
    <property type="molecule type" value="Genomic_DNA"/>
</dbReference>
<feature type="signal peptide" evidence="1">
    <location>
        <begin position="1"/>
        <end position="28"/>
    </location>
</feature>
<keyword evidence="4" id="KW-1185">Reference proteome</keyword>
<dbReference type="EnsemblProtists" id="EKX37337">
    <property type="protein sequence ID" value="EKX37337"/>
    <property type="gene ID" value="GUITHDRAFT_154977"/>
</dbReference>
<organism evidence="2">
    <name type="scientific">Guillardia theta (strain CCMP2712)</name>
    <name type="common">Cryptophyte</name>
    <dbReference type="NCBI Taxonomy" id="905079"/>
    <lineage>
        <taxon>Eukaryota</taxon>
        <taxon>Cryptophyceae</taxon>
        <taxon>Pyrenomonadales</taxon>
        <taxon>Geminigeraceae</taxon>
        <taxon>Guillardia</taxon>
    </lineage>
</organism>
<dbReference type="Proteomes" id="UP000011087">
    <property type="component" value="Unassembled WGS sequence"/>
</dbReference>
<evidence type="ECO:0000313" key="2">
    <source>
        <dbReference type="EMBL" id="EKX37337.1"/>
    </source>
</evidence>
<protein>
    <submittedName>
        <fullName evidence="2 3">Uncharacterized protein</fullName>
    </submittedName>
</protein>
<accession>L1IMM9</accession>
<gene>
    <name evidence="2" type="ORF">GUITHDRAFT_154977</name>
</gene>
<dbReference type="PaxDb" id="55529-EKX37337"/>
<evidence type="ECO:0000256" key="1">
    <source>
        <dbReference type="SAM" id="SignalP"/>
    </source>
</evidence>
<name>L1IMM9_GUITC</name>
<feature type="chain" id="PRO_5008770213" evidence="1">
    <location>
        <begin position="29"/>
        <end position="316"/>
    </location>
</feature>
<dbReference type="RefSeq" id="XP_005824317.1">
    <property type="nucleotide sequence ID" value="XM_005824260.1"/>
</dbReference>
<dbReference type="Gene3D" id="2.60.120.620">
    <property type="entry name" value="q2cbj1_9rhob like domain"/>
    <property type="match status" value="1"/>
</dbReference>
<dbReference type="AlphaFoldDB" id="L1IMM9"/>
<evidence type="ECO:0000313" key="4">
    <source>
        <dbReference type="Proteomes" id="UP000011087"/>
    </source>
</evidence>
<dbReference type="GeneID" id="17294133"/>
<keyword evidence="1" id="KW-0732">Signal</keyword>
<dbReference type="SUPFAM" id="SSF51197">
    <property type="entry name" value="Clavaminate synthase-like"/>
    <property type="match status" value="1"/>
</dbReference>
<evidence type="ECO:0000313" key="3">
    <source>
        <dbReference type="EnsemblProtists" id="EKX37337"/>
    </source>
</evidence>
<reference evidence="2 4" key="1">
    <citation type="journal article" date="2012" name="Nature">
        <title>Algal genomes reveal evolutionary mosaicism and the fate of nucleomorphs.</title>
        <authorList>
            <consortium name="DOE Joint Genome Institute"/>
            <person name="Curtis B.A."/>
            <person name="Tanifuji G."/>
            <person name="Burki F."/>
            <person name="Gruber A."/>
            <person name="Irimia M."/>
            <person name="Maruyama S."/>
            <person name="Arias M.C."/>
            <person name="Ball S.G."/>
            <person name="Gile G.H."/>
            <person name="Hirakawa Y."/>
            <person name="Hopkins J.F."/>
            <person name="Kuo A."/>
            <person name="Rensing S.A."/>
            <person name="Schmutz J."/>
            <person name="Symeonidi A."/>
            <person name="Elias M."/>
            <person name="Eveleigh R.J."/>
            <person name="Herman E.K."/>
            <person name="Klute M.J."/>
            <person name="Nakayama T."/>
            <person name="Obornik M."/>
            <person name="Reyes-Prieto A."/>
            <person name="Armbrust E.V."/>
            <person name="Aves S.J."/>
            <person name="Beiko R.G."/>
            <person name="Coutinho P."/>
            <person name="Dacks J.B."/>
            <person name="Durnford D.G."/>
            <person name="Fast N.M."/>
            <person name="Green B.R."/>
            <person name="Grisdale C.J."/>
            <person name="Hempel F."/>
            <person name="Henrissat B."/>
            <person name="Hoppner M.P."/>
            <person name="Ishida K."/>
            <person name="Kim E."/>
            <person name="Koreny L."/>
            <person name="Kroth P.G."/>
            <person name="Liu Y."/>
            <person name="Malik S.B."/>
            <person name="Maier U.G."/>
            <person name="McRose D."/>
            <person name="Mock T."/>
            <person name="Neilson J.A."/>
            <person name="Onodera N.T."/>
            <person name="Poole A.M."/>
            <person name="Pritham E.J."/>
            <person name="Richards T.A."/>
            <person name="Rocap G."/>
            <person name="Roy S.W."/>
            <person name="Sarai C."/>
            <person name="Schaack S."/>
            <person name="Shirato S."/>
            <person name="Slamovits C.H."/>
            <person name="Spencer D.F."/>
            <person name="Suzuki S."/>
            <person name="Worden A.Z."/>
            <person name="Zauner S."/>
            <person name="Barry K."/>
            <person name="Bell C."/>
            <person name="Bharti A.K."/>
            <person name="Crow J.A."/>
            <person name="Grimwood J."/>
            <person name="Kramer R."/>
            <person name="Lindquist E."/>
            <person name="Lucas S."/>
            <person name="Salamov A."/>
            <person name="McFadden G.I."/>
            <person name="Lane C.E."/>
            <person name="Keeling P.J."/>
            <person name="Gray M.W."/>
            <person name="Grigoriev I.V."/>
            <person name="Archibald J.M."/>
        </authorList>
    </citation>
    <scope>NUCLEOTIDE SEQUENCE</scope>
    <source>
        <strain evidence="2 4">CCMP2712</strain>
    </source>
</reference>
<dbReference type="OrthoDB" id="445007at2759"/>